<name>A0A482A378_SELUN</name>
<dbReference type="GeneID" id="39713348"/>
<keyword evidence="2" id="KW-0150">Chloroplast</keyword>
<accession>A0A482A378</accession>
<keyword evidence="2" id="KW-0934">Plastid</keyword>
<dbReference type="GO" id="GO:0003743">
    <property type="term" value="F:translation initiation factor activity"/>
    <property type="evidence" value="ECO:0007669"/>
    <property type="project" value="UniProtKB-KW"/>
</dbReference>
<feature type="region of interest" description="Disordered" evidence="1">
    <location>
        <begin position="1"/>
        <end position="43"/>
    </location>
</feature>
<evidence type="ECO:0000313" key="2">
    <source>
        <dbReference type="EMBL" id="QBL07902.1"/>
    </source>
</evidence>
<reference evidence="2" key="1">
    <citation type="submission" date="2017-10" db="EMBL/GenBank/DDBJ databases">
        <authorList>
            <person name="Zhang H."/>
            <person name="Zhang X."/>
        </authorList>
    </citation>
    <scope>NUCLEOTIDE SEQUENCE</scope>
</reference>
<dbReference type="RefSeq" id="YP_009584203.1">
    <property type="nucleotide sequence ID" value="NC_041575.1"/>
</dbReference>
<gene>
    <name evidence="2" type="primary">infA</name>
</gene>
<feature type="compositionally biased region" description="Basic and acidic residues" evidence="1">
    <location>
        <begin position="18"/>
        <end position="29"/>
    </location>
</feature>
<proteinExistence type="predicted"/>
<keyword evidence="2" id="KW-0648">Protein biosynthesis</keyword>
<keyword evidence="2" id="KW-0396">Initiation factor</keyword>
<organism evidence="2">
    <name type="scientific">Selaginella uncinata</name>
    <name type="common">Blue spike-moss</name>
    <name type="synonym">Lycopodium uncinatum</name>
    <dbReference type="NCBI Taxonomy" id="307165"/>
    <lineage>
        <taxon>Eukaryota</taxon>
        <taxon>Viridiplantae</taxon>
        <taxon>Streptophyta</taxon>
        <taxon>Embryophyta</taxon>
        <taxon>Tracheophyta</taxon>
        <taxon>Lycopodiopsida</taxon>
        <taxon>Selaginellales</taxon>
        <taxon>Selaginellaceae</taxon>
        <taxon>Selaginella</taxon>
    </lineage>
</organism>
<reference evidence="2" key="2">
    <citation type="journal article" date="2018" name="J. ISSAAS">
        <title>The Unique Evolutionary Trajectory 1 and Dynamic Conformations of DR and IR/DR-coexisting Plastomes of the Early Vascular Plant Selaginellaceae (Lycophyte).</title>
        <authorList>
            <person name="Zhang H.-R."/>
            <person name="Xiang Q.-P."/>
            <person name="Zhang X.-C."/>
        </authorList>
    </citation>
    <scope>NUCLEOTIDE SEQUENCE</scope>
</reference>
<dbReference type="AlphaFoldDB" id="A0A482A378"/>
<geneLocation type="chloroplast" evidence="2"/>
<protein>
    <submittedName>
        <fullName evidence="2">Translational initiation factor 1</fullName>
    </submittedName>
</protein>
<sequence>MGARRQVPSHAPGQIGRNDVRAPPRDRARTRALFSTHASRDVQ</sequence>
<dbReference type="EMBL" id="MG272483">
    <property type="protein sequence ID" value="QBL07902.1"/>
    <property type="molecule type" value="Genomic_DNA"/>
</dbReference>
<evidence type="ECO:0000256" key="1">
    <source>
        <dbReference type="SAM" id="MobiDB-lite"/>
    </source>
</evidence>